<feature type="domain" description="Galectin" evidence="3">
    <location>
        <begin position="192"/>
        <end position="317"/>
    </location>
</feature>
<dbReference type="InterPro" id="IPR013320">
    <property type="entry name" value="ConA-like_dom_sf"/>
</dbReference>
<evidence type="ECO:0000256" key="2">
    <source>
        <dbReference type="RuleBase" id="RU102079"/>
    </source>
</evidence>
<protein>
    <recommendedName>
        <fullName evidence="2">Galectin</fullName>
    </recommendedName>
</protein>
<name>A0AA97KDS8_EUBMA</name>
<dbReference type="SUPFAM" id="SSF49899">
    <property type="entry name" value="Concanavalin A-like lectins/glucanases"/>
    <property type="match status" value="2"/>
</dbReference>
<keyword evidence="1 2" id="KW-0430">Lectin</keyword>
<gene>
    <name evidence="5" type="primary">LOC129343971</name>
</gene>
<dbReference type="RefSeq" id="XP_054856390.1">
    <property type="nucleotide sequence ID" value="XM_055000415.1"/>
</dbReference>
<dbReference type="PROSITE" id="PS51304">
    <property type="entry name" value="GALECTIN"/>
    <property type="match status" value="2"/>
</dbReference>
<dbReference type="GO" id="GO:0030246">
    <property type="term" value="F:carbohydrate binding"/>
    <property type="evidence" value="ECO:0007669"/>
    <property type="project" value="UniProtKB-UniRule"/>
</dbReference>
<sequence>MPASFCVMETSPDTADYILQAPVFHPVLPYITTIFGSLAPGRMVLVQGTVLMEAERFQVDFQIGCSRSPRADIGIHFNPRFRPRPHVICNALNNGRWMEEMKFLNLPLKGGDTFQLLFLFEPDYVKVSVNGVDFLQYHFNVPLAQMDTLGVSGDVFVKTIAFLASNPFNTSQTVYPLAPHLYMNNPKLAVPLTHQLPQPLKPGDVITVRGLVHQDPKEFHVRLKKDPSCAILSFSVCFTNQTVLWQDRGRDSEEKLVACFPFYPQRYFELLFHCEKDHLKLALNGAPLGQQSLLLPPAEPITELELKGDVTLYSILC</sequence>
<dbReference type="KEGG" id="emc:129343971"/>
<reference evidence="5" key="1">
    <citation type="submission" date="2025-08" db="UniProtKB">
        <authorList>
            <consortium name="RefSeq"/>
        </authorList>
    </citation>
    <scope>IDENTIFICATION</scope>
    <source>
        <tissue evidence="5">Blood</tissue>
    </source>
</reference>
<accession>A0AA97KDS8</accession>
<organism evidence="4 5">
    <name type="scientific">Eublepharis macularius</name>
    <name type="common">Leopard gecko</name>
    <name type="synonym">Cyrtodactylus macularius</name>
    <dbReference type="NCBI Taxonomy" id="481883"/>
    <lineage>
        <taxon>Eukaryota</taxon>
        <taxon>Metazoa</taxon>
        <taxon>Chordata</taxon>
        <taxon>Craniata</taxon>
        <taxon>Vertebrata</taxon>
        <taxon>Euteleostomi</taxon>
        <taxon>Lepidosauria</taxon>
        <taxon>Squamata</taxon>
        <taxon>Bifurcata</taxon>
        <taxon>Gekkota</taxon>
        <taxon>Eublepharidae</taxon>
        <taxon>Eublepharinae</taxon>
        <taxon>Eublepharis</taxon>
    </lineage>
</organism>
<dbReference type="InterPro" id="IPR044156">
    <property type="entry name" value="Galectin-like"/>
</dbReference>
<dbReference type="InterPro" id="IPR001079">
    <property type="entry name" value="Galectin_CRD"/>
</dbReference>
<dbReference type="Pfam" id="PF00337">
    <property type="entry name" value="Gal-bind_lectin"/>
    <property type="match status" value="2"/>
</dbReference>
<dbReference type="PANTHER" id="PTHR11346">
    <property type="entry name" value="GALECTIN"/>
    <property type="match status" value="1"/>
</dbReference>
<feature type="domain" description="Galectin" evidence="3">
    <location>
        <begin position="30"/>
        <end position="163"/>
    </location>
</feature>
<dbReference type="Proteomes" id="UP001190640">
    <property type="component" value="Chromosome 1"/>
</dbReference>
<dbReference type="PANTHER" id="PTHR11346:SF111">
    <property type="entry name" value="GALECTIN-12"/>
    <property type="match status" value="1"/>
</dbReference>
<dbReference type="SMART" id="SM00276">
    <property type="entry name" value="GLECT"/>
    <property type="match status" value="2"/>
</dbReference>
<dbReference type="SMART" id="SM00908">
    <property type="entry name" value="Gal-bind_lectin"/>
    <property type="match status" value="2"/>
</dbReference>
<dbReference type="GeneID" id="129343971"/>
<proteinExistence type="predicted"/>
<evidence type="ECO:0000256" key="1">
    <source>
        <dbReference type="ARBA" id="ARBA00022734"/>
    </source>
</evidence>
<keyword evidence="4" id="KW-1185">Reference proteome</keyword>
<evidence type="ECO:0000259" key="3">
    <source>
        <dbReference type="PROSITE" id="PS51304"/>
    </source>
</evidence>
<dbReference type="AlphaFoldDB" id="A0AA97KDS8"/>
<dbReference type="Gene3D" id="2.60.120.200">
    <property type="match status" value="2"/>
</dbReference>
<evidence type="ECO:0000313" key="5">
    <source>
        <dbReference type="RefSeq" id="XP_054856390.1"/>
    </source>
</evidence>
<dbReference type="CDD" id="cd00070">
    <property type="entry name" value="GLECT"/>
    <property type="match status" value="1"/>
</dbReference>
<evidence type="ECO:0000313" key="4">
    <source>
        <dbReference type="Proteomes" id="UP001190640"/>
    </source>
</evidence>